<name>A0A6C0LC25_9ZZZZ</name>
<sequence length="311" mass="33946">MSIQAFKKKGVINYGSRRSAKPPGGRWLSQGPFGGYHFEAPEGAVGFSINGGRRNQGRVGQSMAMSKSGTPFRGQFPCWGSGGIRNTYKKSQPLLNSPLVKAVNRGSQYEFIKPSVLSTDGMLEKKYMWINNGQYPNYWVQPVYGNSNLSDNASQWLYIQNKAAANICVNDTNKPQVYVGHRIQCSPTGCSTTPARYRSFSTISSNVGYTKTLSIPQTASQYTLQVQQRSLNPVGPQKPFPFAANGGSGSASNTRTFGPPPPVSIVSFLTPPPGYWDLTDSEKAALDIKCNSLLKDPEVRAKLIDNIQGRS</sequence>
<accession>A0A6C0LC25</accession>
<dbReference type="AlphaFoldDB" id="A0A6C0LC25"/>
<evidence type="ECO:0000313" key="1">
    <source>
        <dbReference type="EMBL" id="QHU28509.1"/>
    </source>
</evidence>
<reference evidence="1" key="1">
    <citation type="journal article" date="2020" name="Nature">
        <title>Giant virus diversity and host interactions through global metagenomics.</title>
        <authorList>
            <person name="Schulz F."/>
            <person name="Roux S."/>
            <person name="Paez-Espino D."/>
            <person name="Jungbluth S."/>
            <person name="Walsh D.A."/>
            <person name="Denef V.J."/>
            <person name="McMahon K.D."/>
            <person name="Konstantinidis K.T."/>
            <person name="Eloe-Fadrosh E.A."/>
            <person name="Kyrpides N.C."/>
            <person name="Woyke T."/>
        </authorList>
    </citation>
    <scope>NUCLEOTIDE SEQUENCE</scope>
    <source>
        <strain evidence="1">GVMAG-M-3300027770-73</strain>
    </source>
</reference>
<protein>
    <submittedName>
        <fullName evidence="1">Uncharacterized protein</fullName>
    </submittedName>
</protein>
<dbReference type="EMBL" id="MN740472">
    <property type="protein sequence ID" value="QHU28509.1"/>
    <property type="molecule type" value="Genomic_DNA"/>
</dbReference>
<proteinExistence type="predicted"/>
<organism evidence="1">
    <name type="scientific">viral metagenome</name>
    <dbReference type="NCBI Taxonomy" id="1070528"/>
    <lineage>
        <taxon>unclassified sequences</taxon>
        <taxon>metagenomes</taxon>
        <taxon>organismal metagenomes</taxon>
    </lineage>
</organism>